<feature type="compositionally biased region" description="Basic and acidic residues" evidence="1">
    <location>
        <begin position="210"/>
        <end position="220"/>
    </location>
</feature>
<dbReference type="EMBL" id="JARPOI010000016">
    <property type="protein sequence ID" value="KAJ9146883.1"/>
    <property type="molecule type" value="Genomic_DNA"/>
</dbReference>
<reference evidence="2" key="1">
    <citation type="journal article" date="2023" name="Plant Biotechnol. J.">
        <title>Chromosome-level wild Hevea brasiliensis genome provides new tools for genomic-assisted breeding and valuable loci to elevate rubber yield.</title>
        <authorList>
            <person name="Cheng H."/>
            <person name="Song X."/>
            <person name="Hu Y."/>
            <person name="Wu T."/>
            <person name="Yang Q."/>
            <person name="An Z."/>
            <person name="Feng S."/>
            <person name="Deng Z."/>
            <person name="Wu W."/>
            <person name="Zeng X."/>
            <person name="Tu M."/>
            <person name="Wang X."/>
            <person name="Huang H."/>
        </authorList>
    </citation>
    <scope>NUCLEOTIDE SEQUENCE</scope>
    <source>
        <strain evidence="2">MT/VB/25A 57/8</strain>
    </source>
</reference>
<feature type="compositionally biased region" description="Basic and acidic residues" evidence="1">
    <location>
        <begin position="83"/>
        <end position="94"/>
    </location>
</feature>
<comment type="caution">
    <text evidence="2">The sequence shown here is derived from an EMBL/GenBank/DDBJ whole genome shotgun (WGS) entry which is preliminary data.</text>
</comment>
<protein>
    <submittedName>
        <fullName evidence="2">Uncharacterized protein</fullName>
    </submittedName>
</protein>
<accession>A0ABQ9KU91</accession>
<evidence type="ECO:0000313" key="2">
    <source>
        <dbReference type="EMBL" id="KAJ9146883.1"/>
    </source>
</evidence>
<evidence type="ECO:0000313" key="3">
    <source>
        <dbReference type="Proteomes" id="UP001174677"/>
    </source>
</evidence>
<dbReference type="Proteomes" id="UP001174677">
    <property type="component" value="Chromosome 16"/>
</dbReference>
<feature type="compositionally biased region" description="Polar residues" evidence="1">
    <location>
        <begin position="72"/>
        <end position="82"/>
    </location>
</feature>
<feature type="region of interest" description="Disordered" evidence="1">
    <location>
        <begin position="72"/>
        <end position="94"/>
    </location>
</feature>
<name>A0ABQ9KU91_HEVBR</name>
<feature type="region of interest" description="Disordered" evidence="1">
    <location>
        <begin position="1"/>
        <end position="49"/>
    </location>
</feature>
<evidence type="ECO:0000256" key="1">
    <source>
        <dbReference type="SAM" id="MobiDB-lite"/>
    </source>
</evidence>
<proteinExistence type="predicted"/>
<sequence>MSTKEGNAGETTEIYMQDSSVDAERHLSDMYHGSNRNLTKENGLQDDTPLTQIAHDKLNEFLKSQFEALKNLQSADDGSQQRTEARDKKTGKSADMDVLHKMIESLNRELLEEKQKRGAAEEALKHLREAHFEADAKSQEQSAKLAEDKEIKECEEKYSELDSKFQRLHKRAKQLIQEVQKERDDLEAQFHEINKAAERASLQQSTLQQDIERKRQQANDALKAMDAERQQLRSANNK</sequence>
<gene>
    <name evidence="2" type="ORF">P3X46_029098</name>
</gene>
<keyword evidence="3" id="KW-1185">Reference proteome</keyword>
<feature type="region of interest" description="Disordered" evidence="1">
    <location>
        <begin position="200"/>
        <end position="220"/>
    </location>
</feature>
<organism evidence="2 3">
    <name type="scientific">Hevea brasiliensis</name>
    <name type="common">Para rubber tree</name>
    <name type="synonym">Siphonia brasiliensis</name>
    <dbReference type="NCBI Taxonomy" id="3981"/>
    <lineage>
        <taxon>Eukaryota</taxon>
        <taxon>Viridiplantae</taxon>
        <taxon>Streptophyta</taxon>
        <taxon>Embryophyta</taxon>
        <taxon>Tracheophyta</taxon>
        <taxon>Spermatophyta</taxon>
        <taxon>Magnoliopsida</taxon>
        <taxon>eudicotyledons</taxon>
        <taxon>Gunneridae</taxon>
        <taxon>Pentapetalae</taxon>
        <taxon>rosids</taxon>
        <taxon>fabids</taxon>
        <taxon>Malpighiales</taxon>
        <taxon>Euphorbiaceae</taxon>
        <taxon>Crotonoideae</taxon>
        <taxon>Micrandreae</taxon>
        <taxon>Hevea</taxon>
    </lineage>
</organism>